<dbReference type="Pfam" id="PF24991">
    <property type="entry name" value="Ig_NUP210_4th"/>
    <property type="match status" value="1"/>
</dbReference>
<dbReference type="Pfam" id="PF22963">
    <property type="entry name" value="Ig_NUP210_3rd"/>
    <property type="match status" value="1"/>
</dbReference>
<dbReference type="Pfam" id="PF22969">
    <property type="entry name" value="Ig_NUP210_2nd"/>
    <property type="match status" value="1"/>
</dbReference>
<feature type="compositionally biased region" description="Polar residues" evidence="9">
    <location>
        <begin position="1799"/>
        <end position="1809"/>
    </location>
</feature>
<feature type="transmembrane region" description="Helical" evidence="10">
    <location>
        <begin position="1752"/>
        <end position="1773"/>
    </location>
</feature>
<evidence type="ECO:0000259" key="18">
    <source>
        <dbReference type="Pfam" id="PF24902"/>
    </source>
</evidence>
<evidence type="ECO:0008006" key="24">
    <source>
        <dbReference type="Google" id="ProtNLM"/>
    </source>
</evidence>
<dbReference type="Pfam" id="PF22967">
    <property type="entry name" value="Ig_NUP210_1st"/>
    <property type="match status" value="1"/>
</dbReference>
<dbReference type="InterPro" id="IPR056898">
    <property type="entry name" value="Ig_NUP210_6th"/>
</dbReference>
<dbReference type="InterPro" id="IPR056899">
    <property type="entry name" value="Ig_NUP210_9th"/>
</dbReference>
<evidence type="ECO:0000259" key="13">
    <source>
        <dbReference type="Pfam" id="PF22959"/>
    </source>
</evidence>
<dbReference type="InterPro" id="IPR056897">
    <property type="entry name" value="Ig_NUP210_4th"/>
</dbReference>
<feature type="domain" description="NUP210 Ig-like" evidence="13">
    <location>
        <begin position="1303"/>
        <end position="1402"/>
    </location>
</feature>
<dbReference type="Pfam" id="PF26181">
    <property type="entry name" value="Ig_NUP210_13th"/>
    <property type="match status" value="1"/>
</dbReference>
<feature type="domain" description="NUP210 fourth Ig-like" evidence="20">
    <location>
        <begin position="341"/>
        <end position="415"/>
    </location>
</feature>
<keyword evidence="5 10" id="KW-1133">Transmembrane helix</keyword>
<feature type="chain" id="PRO_5043641343" description="Nuclear pore membrane glycoprotein 210" evidence="11">
    <location>
        <begin position="24"/>
        <end position="1861"/>
    </location>
</feature>
<keyword evidence="23" id="KW-1185">Reference proteome</keyword>
<evidence type="ECO:0000256" key="7">
    <source>
        <dbReference type="ARBA" id="ARBA00023180"/>
    </source>
</evidence>
<evidence type="ECO:0000256" key="5">
    <source>
        <dbReference type="ARBA" id="ARBA00022989"/>
    </source>
</evidence>
<comment type="subcellular location">
    <subcellularLocation>
        <location evidence="1">Nucleus membrane</location>
        <topology evidence="1">Single-pass membrane protein</topology>
    </subcellularLocation>
</comment>
<evidence type="ECO:0000256" key="9">
    <source>
        <dbReference type="SAM" id="MobiDB-lite"/>
    </source>
</evidence>
<feature type="domain" description="NUP210 Ig-like" evidence="17">
    <location>
        <begin position="124"/>
        <end position="228"/>
    </location>
</feature>
<dbReference type="InterPro" id="IPR058779">
    <property type="entry name" value="Ig_NUP210_13th"/>
</dbReference>
<evidence type="ECO:0000256" key="6">
    <source>
        <dbReference type="ARBA" id="ARBA00023136"/>
    </source>
</evidence>
<dbReference type="InterPro" id="IPR055094">
    <property type="entry name" value="NUP210_Ig15"/>
</dbReference>
<dbReference type="GO" id="GO:0005643">
    <property type="term" value="C:nuclear pore"/>
    <property type="evidence" value="ECO:0007669"/>
    <property type="project" value="TreeGrafter"/>
</dbReference>
<dbReference type="InterPro" id="IPR055099">
    <property type="entry name" value="Ig_NUP210_7th"/>
</dbReference>
<dbReference type="SUPFAM" id="SSF49373">
    <property type="entry name" value="Invasin/intimin cell-adhesion fragments"/>
    <property type="match status" value="1"/>
</dbReference>
<dbReference type="Pfam" id="PF22959">
    <property type="entry name" value="Ig_NUP210_15th"/>
    <property type="match status" value="1"/>
</dbReference>
<feature type="signal peptide" evidence="11">
    <location>
        <begin position="1"/>
        <end position="23"/>
    </location>
</feature>
<comment type="caution">
    <text evidence="22">The sequence shown here is derived from an EMBL/GenBank/DDBJ whole genome shotgun (WGS) entry which is preliminary data.</text>
</comment>
<keyword evidence="6 10" id="KW-0472">Membrane</keyword>
<evidence type="ECO:0000259" key="17">
    <source>
        <dbReference type="Pfam" id="PF22969"/>
    </source>
</evidence>
<sequence length="1861" mass="202642">QMATSSGRSPPFLLLLFLSACCCYRLDRPRLLLPYSPSSSLRAELHVSDPEGGCFEWHSSRFQDIEVVPIRTNANGCSDRAEIRTTSRVAGNVSAMVHAVDPKSRTRLSCEVRVDYVSSIEILTTTNVIFVDAVPVTMQIQARNIRGAAFSTLGALPFEWSLTEDNVVGDRPIRIVPFTESEWEGAPEVVELEKEGKKGHSVLVEGITTGWSTLTAKLAQPYFKNVESHSLEVVVVANLQLLPSYTLFVPVHTVIPFQVEIIRQQSTHKVSMPCQQYHLKVEDASICSLDVSSSSVTAIKKGVTEVMLLSHNVESKLEGVSPPSTSIHVTDPRKIKWSVSGGNWMLQVGNKYKLEVSLLDSRDNVMYISDETRFEADIPSDLFTITHQSKNGTYFEVIVKKSGSTTLKSRFVAILVNGHAMEVVDRVSGEQSVDLTDPIEIFPPLLVLPLTVSGRRSEWTMKANGGSGAIEWSVEDGTIVRMGSTTGIVSSSHLGETTITAVDMRNRAHSAKARARVVEVKSIAFGKTRVESIEGGTLWVNVQLYGVTQKGERIGVTDCRSMDINVHVEDENILRVDKKLTRGLPTEGSGCVSIPLQALQSGDTKITVELVSSKTSAFQHLSVYPVLSTKMISDRLLMGVGSTYRLEVKGGPRPWIIDTSAAYQKSTVLNDRISSTIHDSFVEITCDKINGGTTELEVEIGNGVTPSNLLPAREKLTVRVCCATPSRVIINPEREKEGKKKATIDVCPVHTRSLFVSSSMHLSLVGYGRCEAEGEELQLLSISALNVKWNTDNEKLLTVEQSGRISEEVVVRPKGTPGSVRVSAQCGANLKGSIELRLFDRAVASESSIVLWNDGSVAGNVKVVGGSGHFTLSTSTVDPPFIYSLNNGIIKISPRSVGSSLLKIHDLCIDEGLIEIRVKVTDIQQIGIDAPEYVEVGRTVEVTLSAVDENGDTFSQDVANIMQLELTASNDDVTIEKISSNRYSMTALRVGGVSLSAAGRSSRPSGDSLSSSPHYVQIFSPILLFPKMVTLLSESTFQLEVVGGPKPTPAISFALNDSSIASVSSNSLIRSRTSFGHSSVTGSIQFGDSLVSKDSVVVRVVKLAGVRIVVSASQVEKGQRILARVEGLDREETPFAFGGATHPLKISWSLNDTDVFNVVSPFGSSHRESSWNQYSIWLDATQTGVASLSVSVVENPQAHNHFVKSGKEYHYQVELSSILPLSLSSPSISSDSVLLTLGGTIQLSSNWPSSLVKYRIRKEDSHLISLSSSGVLTSKGPQGVGVVEIIKEGRIILVTVEIVQPTTIDVKVEPELEAAKDSYLSGLPIGSILKLSVVYRDSHGRSIHGQTNENAVLFRPHRFDLTTIEGRNANRTISVRLMREGETVLKIWDQSATSLSTFVRLSCKDLMAPSAFVIATTDVICLQSPLKESEMEWKSADSKVVRVLSPNTGVLMASSPGSSNVHLSIPGLNQNLHTTITVVAPSSILFSSSSPSWISNTLSTSFHFPLLIGTNESIGEAQERRKHSAIDCGPSSLSSLPPIDAPFDCSISFSNSAQLGSAVPFFHVRSYFNLEKGEYGCVISQQTASSSPSLFECDAVDVKVAASWIVDGKHLENSRIAPFYPAFQLVEEEITLTNYDKESALLTIRVTKQTSSDIQVTSCGDAVHVRELTSIPSDQSKTIHKEGTVKWIQITLNDKSSSLGEECEITVESTRTGQRVKVPVKITLVGETARRAYRELESKGFLDFCMVFVSRFSYLIPNLIGVCIVLIIALLAWRRLMSSRVTYGHANKHNMSAFLSDAPSPSSQGSGMNWSRDDLSSSLHSPQFQSTPRENLLRCLSPLSDTIYSNGDAADQYTRRKAGRF</sequence>
<accession>A0AAV5WES5</accession>
<evidence type="ECO:0000313" key="22">
    <source>
        <dbReference type="EMBL" id="GMT28437.1"/>
    </source>
</evidence>
<dbReference type="Pfam" id="PF22957">
    <property type="entry name" value="NUP210_Ig"/>
    <property type="match status" value="1"/>
</dbReference>
<evidence type="ECO:0000259" key="15">
    <source>
        <dbReference type="Pfam" id="PF22963"/>
    </source>
</evidence>
<dbReference type="InterPro" id="IPR055098">
    <property type="entry name" value="Ig_NUP210_3rd"/>
</dbReference>
<evidence type="ECO:0000259" key="21">
    <source>
        <dbReference type="Pfam" id="PF26181"/>
    </source>
</evidence>
<feature type="domain" description="NUP210 Ig-like" evidence="16">
    <location>
        <begin position="24"/>
        <end position="115"/>
    </location>
</feature>
<evidence type="ECO:0000256" key="3">
    <source>
        <dbReference type="ARBA" id="ARBA00022692"/>
    </source>
</evidence>
<feature type="domain" description="NUP210 C-terminal Ig-like" evidence="12">
    <location>
        <begin position="1481"/>
        <end position="1654"/>
    </location>
</feature>
<evidence type="ECO:0000256" key="1">
    <source>
        <dbReference type="ARBA" id="ARBA00004590"/>
    </source>
</evidence>
<evidence type="ECO:0000256" key="10">
    <source>
        <dbReference type="SAM" id="Phobius"/>
    </source>
</evidence>
<reference evidence="22" key="1">
    <citation type="submission" date="2023-10" db="EMBL/GenBank/DDBJ databases">
        <title>Genome assembly of Pristionchus species.</title>
        <authorList>
            <person name="Yoshida K."/>
            <person name="Sommer R.J."/>
        </authorList>
    </citation>
    <scope>NUCLEOTIDE SEQUENCE</scope>
    <source>
        <strain evidence="22">RS5133</strain>
    </source>
</reference>
<dbReference type="InterPro" id="IPR045197">
    <property type="entry name" value="NUP210-like"/>
</dbReference>
<dbReference type="Proteomes" id="UP001432322">
    <property type="component" value="Unassembled WGS sequence"/>
</dbReference>
<feature type="domain" description="NUP210 Ig-like" evidence="18">
    <location>
        <begin position="848"/>
        <end position="910"/>
    </location>
</feature>
<proteinExistence type="inferred from homology"/>
<dbReference type="InterPro" id="IPR055097">
    <property type="entry name" value="Ig_NUP210_2nd"/>
</dbReference>
<dbReference type="PANTHER" id="PTHR23019">
    <property type="entry name" value="NUCLEAR PORE MEMBRANE GLYCOPROTEIN GP210-RELATED"/>
    <property type="match status" value="1"/>
</dbReference>
<feature type="compositionally biased region" description="Polar residues" evidence="9">
    <location>
        <begin position="1816"/>
        <end position="1826"/>
    </location>
</feature>
<feature type="domain" description="NUP210 Ig-like" evidence="14">
    <location>
        <begin position="634"/>
        <end position="723"/>
    </location>
</feature>
<comment type="similarity">
    <text evidence="2">Belongs to the NUP210 family.</text>
</comment>
<feature type="region of interest" description="Disordered" evidence="9">
    <location>
        <begin position="1795"/>
        <end position="1826"/>
    </location>
</feature>
<keyword evidence="4 11" id="KW-0732">Signal</keyword>
<dbReference type="InterPro" id="IPR008964">
    <property type="entry name" value="Invasin/intimin_cell_adhesion"/>
</dbReference>
<feature type="domain" description="NUP210 Ig-like" evidence="19">
    <location>
        <begin position="524"/>
        <end position="610"/>
    </location>
</feature>
<feature type="domain" description="NUP210 Ig-like" evidence="15">
    <location>
        <begin position="237"/>
        <end position="332"/>
    </location>
</feature>
<evidence type="ECO:0000256" key="2">
    <source>
        <dbReference type="ARBA" id="ARBA00007313"/>
    </source>
</evidence>
<protein>
    <recommendedName>
        <fullName evidence="24">Nuclear pore membrane glycoprotein 210</fullName>
    </recommendedName>
</protein>
<dbReference type="EMBL" id="BTSY01000005">
    <property type="protein sequence ID" value="GMT28437.1"/>
    <property type="molecule type" value="Genomic_DNA"/>
</dbReference>
<evidence type="ECO:0000256" key="11">
    <source>
        <dbReference type="SAM" id="SignalP"/>
    </source>
</evidence>
<dbReference type="Pfam" id="PF26182">
    <property type="entry name" value="Ig_NUP210_5th"/>
    <property type="match status" value="1"/>
</dbReference>
<evidence type="ECO:0000259" key="19">
    <source>
        <dbReference type="Pfam" id="PF24935"/>
    </source>
</evidence>
<dbReference type="InterPro" id="IPR055096">
    <property type="entry name" value="Ig_NUP210_1st"/>
</dbReference>
<feature type="domain" description="NUP210 Ig-like" evidence="21">
    <location>
        <begin position="1102"/>
        <end position="1215"/>
    </location>
</feature>
<evidence type="ECO:0000259" key="14">
    <source>
        <dbReference type="Pfam" id="PF22962"/>
    </source>
</evidence>
<dbReference type="InterPro" id="IPR055095">
    <property type="entry name" value="NUP210_Ig_C"/>
</dbReference>
<keyword evidence="7" id="KW-0325">Glycoprotein</keyword>
<dbReference type="Pfam" id="PF22962">
    <property type="entry name" value="Ig_NUP210_7th"/>
    <property type="match status" value="1"/>
</dbReference>
<keyword evidence="8" id="KW-0539">Nucleus</keyword>
<dbReference type="GO" id="GO:0031965">
    <property type="term" value="C:nuclear membrane"/>
    <property type="evidence" value="ECO:0007669"/>
    <property type="project" value="UniProtKB-SubCell"/>
</dbReference>
<keyword evidence="3 10" id="KW-0812">Transmembrane</keyword>
<dbReference type="Pfam" id="PF24902">
    <property type="entry name" value="Ig_NUP210_9th"/>
    <property type="match status" value="1"/>
</dbReference>
<evidence type="ECO:0000259" key="16">
    <source>
        <dbReference type="Pfam" id="PF22967"/>
    </source>
</evidence>
<organism evidence="22 23">
    <name type="scientific">Pristionchus fissidentatus</name>
    <dbReference type="NCBI Taxonomy" id="1538716"/>
    <lineage>
        <taxon>Eukaryota</taxon>
        <taxon>Metazoa</taxon>
        <taxon>Ecdysozoa</taxon>
        <taxon>Nematoda</taxon>
        <taxon>Chromadorea</taxon>
        <taxon>Rhabditida</taxon>
        <taxon>Rhabditina</taxon>
        <taxon>Diplogasteromorpha</taxon>
        <taxon>Diplogasteroidea</taxon>
        <taxon>Neodiplogasteridae</taxon>
        <taxon>Pristionchus</taxon>
    </lineage>
</organism>
<gene>
    <name evidence="22" type="ORF">PFISCL1PPCAC_19734</name>
</gene>
<evidence type="ECO:0000256" key="8">
    <source>
        <dbReference type="ARBA" id="ARBA00023242"/>
    </source>
</evidence>
<evidence type="ECO:0000259" key="12">
    <source>
        <dbReference type="Pfam" id="PF22957"/>
    </source>
</evidence>
<dbReference type="PANTHER" id="PTHR23019:SF0">
    <property type="entry name" value="NUCLEAR PORE MEMBRANE GLYCOPROTEIN 210"/>
    <property type="match status" value="1"/>
</dbReference>
<feature type="non-terminal residue" evidence="22">
    <location>
        <position position="1"/>
    </location>
</feature>
<dbReference type="Pfam" id="PF24935">
    <property type="entry name" value="Ig_NUP210_6th"/>
    <property type="match status" value="1"/>
</dbReference>
<evidence type="ECO:0000256" key="4">
    <source>
        <dbReference type="ARBA" id="ARBA00022729"/>
    </source>
</evidence>
<evidence type="ECO:0000313" key="23">
    <source>
        <dbReference type="Proteomes" id="UP001432322"/>
    </source>
</evidence>
<evidence type="ECO:0000259" key="20">
    <source>
        <dbReference type="Pfam" id="PF24991"/>
    </source>
</evidence>
<name>A0AAV5WES5_9BILA</name>